<dbReference type="EMBL" id="BGPR01111672">
    <property type="protein sequence ID" value="GBM92771.1"/>
    <property type="molecule type" value="Genomic_DNA"/>
</dbReference>
<evidence type="ECO:0000313" key="2">
    <source>
        <dbReference type="EMBL" id="GBM92771.1"/>
    </source>
</evidence>
<feature type="domain" description="DDE-1" evidence="1">
    <location>
        <begin position="46"/>
        <end position="85"/>
    </location>
</feature>
<dbReference type="InterPro" id="IPR004875">
    <property type="entry name" value="DDE_SF_endonuclease_dom"/>
</dbReference>
<evidence type="ECO:0000313" key="3">
    <source>
        <dbReference type="Proteomes" id="UP000499080"/>
    </source>
</evidence>
<proteinExistence type="predicted"/>
<organism evidence="2 3">
    <name type="scientific">Araneus ventricosus</name>
    <name type="common">Orbweaver spider</name>
    <name type="synonym">Epeira ventricosa</name>
    <dbReference type="NCBI Taxonomy" id="182803"/>
    <lineage>
        <taxon>Eukaryota</taxon>
        <taxon>Metazoa</taxon>
        <taxon>Ecdysozoa</taxon>
        <taxon>Arthropoda</taxon>
        <taxon>Chelicerata</taxon>
        <taxon>Arachnida</taxon>
        <taxon>Araneae</taxon>
        <taxon>Araneomorphae</taxon>
        <taxon>Entelegynae</taxon>
        <taxon>Araneoidea</taxon>
        <taxon>Araneidae</taxon>
        <taxon>Araneus</taxon>
    </lineage>
</organism>
<name>A0A4Y2JQU5_ARAVE</name>
<dbReference type="Pfam" id="PF03184">
    <property type="entry name" value="DDE_1"/>
    <property type="match status" value="1"/>
</dbReference>
<comment type="caution">
    <text evidence="2">The sequence shown here is derived from an EMBL/GenBank/DDBJ whole genome shotgun (WGS) entry which is preliminary data.</text>
</comment>
<dbReference type="AlphaFoldDB" id="A0A4Y2JQU5"/>
<sequence>MVTSELSLTCCNLTASLHSCHDKFVASLLQTKIAIWGTSHCTVDGLKLIELVFLPPNSTCVLQPLDQGIIQNFKATYRKLLLQAVADWV</sequence>
<reference evidence="2 3" key="1">
    <citation type="journal article" date="2019" name="Sci. Rep.">
        <title>Orb-weaving spider Araneus ventricosus genome elucidates the spidroin gene catalogue.</title>
        <authorList>
            <person name="Kono N."/>
            <person name="Nakamura H."/>
            <person name="Ohtoshi R."/>
            <person name="Moran D.A.P."/>
            <person name="Shinohara A."/>
            <person name="Yoshida Y."/>
            <person name="Fujiwara M."/>
            <person name="Mori M."/>
            <person name="Tomita M."/>
            <person name="Arakawa K."/>
        </authorList>
    </citation>
    <scope>NUCLEOTIDE SEQUENCE [LARGE SCALE GENOMIC DNA]</scope>
</reference>
<evidence type="ECO:0000259" key="1">
    <source>
        <dbReference type="Pfam" id="PF03184"/>
    </source>
</evidence>
<gene>
    <name evidence="2" type="ORF">AVEN_15297_1</name>
</gene>
<accession>A0A4Y2JQU5</accession>
<dbReference type="Proteomes" id="UP000499080">
    <property type="component" value="Unassembled WGS sequence"/>
</dbReference>
<dbReference type="OrthoDB" id="9909311at2759"/>
<dbReference type="GO" id="GO:0003676">
    <property type="term" value="F:nucleic acid binding"/>
    <property type="evidence" value="ECO:0007669"/>
    <property type="project" value="InterPro"/>
</dbReference>
<protein>
    <recommendedName>
        <fullName evidence="1">DDE-1 domain-containing protein</fullName>
    </recommendedName>
</protein>
<keyword evidence="3" id="KW-1185">Reference proteome</keyword>